<dbReference type="SUPFAM" id="SSF51735">
    <property type="entry name" value="NAD(P)-binding Rossmann-fold domains"/>
    <property type="match status" value="1"/>
</dbReference>
<dbReference type="PROSITE" id="PS00061">
    <property type="entry name" value="ADH_SHORT"/>
    <property type="match status" value="1"/>
</dbReference>
<dbReference type="InterPro" id="IPR020904">
    <property type="entry name" value="Sc_DH/Rdtase_CS"/>
</dbReference>
<name>A0AB39MS17_9ACTN</name>
<evidence type="ECO:0000256" key="2">
    <source>
        <dbReference type="SAM" id="MobiDB-lite"/>
    </source>
</evidence>
<dbReference type="Gene3D" id="3.90.25.10">
    <property type="entry name" value="UDP-galactose 4-epimerase, domain 1"/>
    <property type="match status" value="1"/>
</dbReference>
<dbReference type="InterPro" id="IPR001509">
    <property type="entry name" value="Epimerase_deHydtase"/>
</dbReference>
<comment type="similarity">
    <text evidence="1">Belongs to the NAD(P)-dependent epimerase/dehydratase family.</text>
</comment>
<proteinExistence type="inferred from homology"/>
<feature type="compositionally biased region" description="Low complexity" evidence="2">
    <location>
        <begin position="351"/>
        <end position="363"/>
    </location>
</feature>
<dbReference type="PANTHER" id="PTHR43000">
    <property type="entry name" value="DTDP-D-GLUCOSE 4,6-DEHYDRATASE-RELATED"/>
    <property type="match status" value="1"/>
</dbReference>
<sequence length="363" mass="39083">MSSMTRRSGDVLTGTVKKMSSALITGGAGFVGSHLATALREAGTEVRTVDDLRVTPLIAPPEDLMRKRVLEMGPDDVANVDVVYHLASEKSVPLSFERPLQYLENLESTTHLLKLCAGAGVRRAIIASTCEVYGQAEKLPTDEAQPFAPRSPYAASKVAMEMVTKTFQQAAVTNTAATIVRFFNVYGPGERPDAVIPRFCVGALTDRLLPIEGTGVQRRDFSYIGDIVQRLVALPSVEPVPVVNLGSGTATSILEVGSIIRSLCPDSTVDWAEPRTNEIQEFRADISLQQCLLPVGTPTIGLREGVSRTLQWWQKAGRPDSAEAHRADASRTLATDCLTRAACHSPNSAGPTTEPPRTTLTTL</sequence>
<dbReference type="AlphaFoldDB" id="A0AB39MS17"/>
<organism evidence="4">
    <name type="scientific">Streptomyces sp. R08</name>
    <dbReference type="NCBI Taxonomy" id="3238624"/>
    <lineage>
        <taxon>Bacteria</taxon>
        <taxon>Bacillati</taxon>
        <taxon>Actinomycetota</taxon>
        <taxon>Actinomycetes</taxon>
        <taxon>Kitasatosporales</taxon>
        <taxon>Streptomycetaceae</taxon>
        <taxon>Streptomyces</taxon>
    </lineage>
</organism>
<feature type="domain" description="NAD-dependent epimerase/dehydratase" evidence="3">
    <location>
        <begin position="22"/>
        <end position="234"/>
    </location>
</feature>
<dbReference type="EMBL" id="CP163431">
    <property type="protein sequence ID" value="XDQ07553.1"/>
    <property type="molecule type" value="Genomic_DNA"/>
</dbReference>
<dbReference type="Pfam" id="PF01370">
    <property type="entry name" value="Epimerase"/>
    <property type="match status" value="1"/>
</dbReference>
<dbReference type="RefSeq" id="WP_369192324.1">
    <property type="nucleotide sequence ID" value="NZ_CP163431.1"/>
</dbReference>
<evidence type="ECO:0000313" key="4">
    <source>
        <dbReference type="EMBL" id="XDQ07553.1"/>
    </source>
</evidence>
<gene>
    <name evidence="4" type="ORF">AB5J58_48560</name>
</gene>
<reference evidence="4" key="1">
    <citation type="submission" date="2024-07" db="EMBL/GenBank/DDBJ databases">
        <authorList>
            <person name="Yu S.T."/>
        </authorList>
    </citation>
    <scope>NUCLEOTIDE SEQUENCE</scope>
    <source>
        <strain evidence="4">R08</strain>
    </source>
</reference>
<protein>
    <submittedName>
        <fullName evidence="4">NAD-dependent epimerase/dehydratase family protein</fullName>
    </submittedName>
</protein>
<accession>A0AB39MS17</accession>
<evidence type="ECO:0000259" key="3">
    <source>
        <dbReference type="Pfam" id="PF01370"/>
    </source>
</evidence>
<dbReference type="Gene3D" id="3.40.50.720">
    <property type="entry name" value="NAD(P)-binding Rossmann-like Domain"/>
    <property type="match status" value="1"/>
</dbReference>
<dbReference type="InterPro" id="IPR036291">
    <property type="entry name" value="NAD(P)-bd_dom_sf"/>
</dbReference>
<evidence type="ECO:0000256" key="1">
    <source>
        <dbReference type="ARBA" id="ARBA00007637"/>
    </source>
</evidence>
<feature type="region of interest" description="Disordered" evidence="2">
    <location>
        <begin position="343"/>
        <end position="363"/>
    </location>
</feature>